<reference evidence="15" key="1">
    <citation type="submission" date="2025-08" db="UniProtKB">
        <authorList>
            <consortium name="RefSeq"/>
        </authorList>
    </citation>
    <scope>IDENTIFICATION</scope>
    <source>
        <tissue evidence="15">Blood</tissue>
    </source>
</reference>
<evidence type="ECO:0000313" key="14">
    <source>
        <dbReference type="Proteomes" id="UP000515208"/>
    </source>
</evidence>
<feature type="domain" description="C2H2-type" evidence="13">
    <location>
        <begin position="378"/>
        <end position="405"/>
    </location>
</feature>
<comment type="similarity">
    <text evidence="11">Belongs to the krueppel C2H2-type zinc-finger protein family. ZFX/ZFY subfamily.</text>
</comment>
<evidence type="ECO:0000256" key="4">
    <source>
        <dbReference type="ARBA" id="ARBA00022771"/>
    </source>
</evidence>
<dbReference type="GO" id="GO:0008270">
    <property type="term" value="F:zinc ion binding"/>
    <property type="evidence" value="ECO:0007669"/>
    <property type="project" value="UniProtKB-KW"/>
</dbReference>
<dbReference type="FunFam" id="3.30.160.60:FF:000170">
    <property type="entry name" value="Zinc finger protein 711 isoform X2"/>
    <property type="match status" value="1"/>
</dbReference>
<feature type="domain" description="C2H2-type" evidence="13">
    <location>
        <begin position="266"/>
        <end position="293"/>
    </location>
</feature>
<dbReference type="PROSITE" id="PS50157">
    <property type="entry name" value="ZINC_FINGER_C2H2_2"/>
    <property type="match status" value="10"/>
</dbReference>
<feature type="domain" description="C2H2-type" evidence="13">
    <location>
        <begin position="349"/>
        <end position="377"/>
    </location>
</feature>
<keyword evidence="8" id="KW-0010">Activator</keyword>
<feature type="domain" description="C2H2-type" evidence="13">
    <location>
        <begin position="86"/>
        <end position="116"/>
    </location>
</feature>
<keyword evidence="10" id="KW-0539">Nucleus</keyword>
<dbReference type="FunFam" id="3.30.160.60:FF:000607">
    <property type="entry name" value="zinc finger X-chromosomal protein-like isoform X1"/>
    <property type="match status" value="1"/>
</dbReference>
<evidence type="ECO:0000256" key="8">
    <source>
        <dbReference type="ARBA" id="ARBA00023159"/>
    </source>
</evidence>
<evidence type="ECO:0000256" key="1">
    <source>
        <dbReference type="ARBA" id="ARBA00004123"/>
    </source>
</evidence>
<dbReference type="Pfam" id="PF04704">
    <property type="entry name" value="Zfx_Zfy_act"/>
    <property type="match status" value="1"/>
</dbReference>
<dbReference type="AlphaFoldDB" id="A0A6P3IWG9"/>
<keyword evidence="2" id="KW-0479">Metal-binding</keyword>
<evidence type="ECO:0000256" key="10">
    <source>
        <dbReference type="ARBA" id="ARBA00023242"/>
    </source>
</evidence>
<dbReference type="Pfam" id="PF13909">
    <property type="entry name" value="zf-H2C2_5"/>
    <property type="match status" value="1"/>
</dbReference>
<keyword evidence="9" id="KW-0804">Transcription</keyword>
<evidence type="ECO:0000259" key="13">
    <source>
        <dbReference type="PROSITE" id="PS50157"/>
    </source>
</evidence>
<dbReference type="Proteomes" id="UP000515208">
    <property type="component" value="Unplaced"/>
</dbReference>
<keyword evidence="5" id="KW-0862">Zinc</keyword>
<dbReference type="GO" id="GO:0003677">
    <property type="term" value="F:DNA binding"/>
    <property type="evidence" value="ECO:0007669"/>
    <property type="project" value="UniProtKB-KW"/>
</dbReference>
<protein>
    <submittedName>
        <fullName evidence="15">Zinc finger X-chromosomal protein-like</fullName>
    </submittedName>
</protein>
<keyword evidence="14" id="KW-1185">Reference proteome</keyword>
<dbReference type="SUPFAM" id="SSF57667">
    <property type="entry name" value="beta-beta-alpha zinc fingers"/>
    <property type="match status" value="5"/>
</dbReference>
<sequence length="407" mass="47296">AAAHEQQMDDNEIKTFMPIAWAAAYGNNSDGIENRNGTASALLHIDESAGLGRLAKQKPKKRRRPDSRQYQTAIIIGPDGHPLTVYPCMICGKKFKSRGFLKRHMKNHPEHLTKKKYRCTDCDYTTNKKISLHNHLESHKLTSKAEKAIECDECGKHFSHAGALFTHKMVHKEKGANKMHKCKFCEYETAEQGLLNRHLLAVHSKNFPHICVECGKGFRHPSELKKHMRIHTGEKPYQCQYCEYRSADSSNLKTHVKTKHSKEMPFKCDICLLTFSDTKEVQQHALIHQESKTHQCLHCDHKNPFVLSRHILSVHTKDLPFRCKRCRKGFRQQNELKKHMKTHSGRKVYQCEYCEYSTTDASGFKRHVISIHTKDYPHRCEYCKKGFRRPSEKNQHIMRHHKEVGLP</sequence>
<feature type="domain" description="C2H2-type" evidence="13">
    <location>
        <begin position="149"/>
        <end position="176"/>
    </location>
</feature>
<keyword evidence="4 12" id="KW-0863">Zinc-finger</keyword>
<accession>A0A6P3IWG9</accession>
<dbReference type="PROSITE" id="PS00028">
    <property type="entry name" value="ZINC_FINGER_C2H2_1"/>
    <property type="match status" value="6"/>
</dbReference>
<evidence type="ECO:0000256" key="5">
    <source>
        <dbReference type="ARBA" id="ARBA00022833"/>
    </source>
</evidence>
<feature type="domain" description="C2H2-type" evidence="13">
    <location>
        <begin position="321"/>
        <end position="348"/>
    </location>
</feature>
<evidence type="ECO:0000256" key="6">
    <source>
        <dbReference type="ARBA" id="ARBA00023015"/>
    </source>
</evidence>
<dbReference type="RefSeq" id="XP_010855817.1">
    <property type="nucleotide sequence ID" value="XM_010857515.1"/>
</dbReference>
<dbReference type="FunFam" id="3.30.160.60:FF:000209">
    <property type="entry name" value="Zinc finger protein 711"/>
    <property type="match status" value="2"/>
</dbReference>
<evidence type="ECO:0000256" key="11">
    <source>
        <dbReference type="ARBA" id="ARBA00038206"/>
    </source>
</evidence>
<proteinExistence type="inferred from homology"/>
<keyword evidence="6" id="KW-0805">Transcription regulation</keyword>
<feature type="domain" description="C2H2-type" evidence="13">
    <location>
        <begin position="117"/>
        <end position="139"/>
    </location>
</feature>
<dbReference type="Gene3D" id="3.30.160.60">
    <property type="entry name" value="Classic Zinc Finger"/>
    <property type="match status" value="8"/>
</dbReference>
<evidence type="ECO:0000256" key="9">
    <source>
        <dbReference type="ARBA" id="ARBA00023163"/>
    </source>
</evidence>
<dbReference type="GO" id="GO:0005634">
    <property type="term" value="C:nucleus"/>
    <property type="evidence" value="ECO:0007669"/>
    <property type="project" value="UniProtKB-SubCell"/>
</dbReference>
<dbReference type="FunFam" id="3.30.160.60:FF:000054">
    <property type="entry name" value="Zinc finger protein 711"/>
    <property type="match status" value="1"/>
</dbReference>
<dbReference type="PANTHER" id="PTHR24377">
    <property type="entry name" value="IP01015P-RELATED"/>
    <property type="match status" value="1"/>
</dbReference>
<feature type="non-terminal residue" evidence="15">
    <location>
        <position position="1"/>
    </location>
</feature>
<dbReference type="InterPro" id="IPR006794">
    <property type="entry name" value="Transcrp_activ_Zfx/Zfy-dom"/>
</dbReference>
<dbReference type="GeneID" id="105001306"/>
<feature type="domain" description="C2H2-type" evidence="13">
    <location>
        <begin position="237"/>
        <end position="265"/>
    </location>
</feature>
<dbReference type="FunFam" id="3.30.160.60:FF:000461">
    <property type="entry name" value="Zinc finger X-chromosomal protein-like protein"/>
    <property type="match status" value="1"/>
</dbReference>
<dbReference type="GO" id="GO:0006355">
    <property type="term" value="P:regulation of DNA-templated transcription"/>
    <property type="evidence" value="ECO:0007669"/>
    <property type="project" value="InterPro"/>
</dbReference>
<dbReference type="Pfam" id="PF00096">
    <property type="entry name" value="zf-C2H2"/>
    <property type="match status" value="4"/>
</dbReference>
<evidence type="ECO:0000256" key="3">
    <source>
        <dbReference type="ARBA" id="ARBA00022737"/>
    </source>
</evidence>
<dbReference type="KEGG" id="bbis:105001306"/>
<dbReference type="InterPro" id="IPR013087">
    <property type="entry name" value="Znf_C2H2_type"/>
</dbReference>
<gene>
    <name evidence="15" type="primary">LOC105001306</name>
</gene>
<dbReference type="SMART" id="SM00355">
    <property type="entry name" value="ZnF_C2H2"/>
    <property type="match status" value="11"/>
</dbReference>
<name>A0A6P3IWG9_BISBB</name>
<comment type="subcellular location">
    <subcellularLocation>
        <location evidence="1">Nucleus</location>
    </subcellularLocation>
</comment>
<evidence type="ECO:0000256" key="7">
    <source>
        <dbReference type="ARBA" id="ARBA00023125"/>
    </source>
</evidence>
<feature type="domain" description="C2H2-type" evidence="13">
    <location>
        <begin position="180"/>
        <end position="208"/>
    </location>
</feature>
<feature type="domain" description="C2H2-type" evidence="13">
    <location>
        <begin position="209"/>
        <end position="236"/>
    </location>
</feature>
<evidence type="ECO:0000256" key="2">
    <source>
        <dbReference type="ARBA" id="ARBA00022723"/>
    </source>
</evidence>
<evidence type="ECO:0000256" key="12">
    <source>
        <dbReference type="PROSITE-ProRule" id="PRU00042"/>
    </source>
</evidence>
<dbReference type="InterPro" id="IPR050826">
    <property type="entry name" value="Krueppel_C2H2_ZnFinger"/>
</dbReference>
<evidence type="ECO:0000313" key="15">
    <source>
        <dbReference type="RefSeq" id="XP_010855817.1"/>
    </source>
</evidence>
<dbReference type="InterPro" id="IPR036236">
    <property type="entry name" value="Znf_C2H2_sf"/>
</dbReference>
<keyword evidence="7" id="KW-0238">DNA-binding</keyword>
<organism evidence="14 15">
    <name type="scientific">Bison bison bison</name>
    <name type="common">North American plains bison</name>
    <dbReference type="NCBI Taxonomy" id="43346"/>
    <lineage>
        <taxon>Eukaryota</taxon>
        <taxon>Metazoa</taxon>
        <taxon>Chordata</taxon>
        <taxon>Craniata</taxon>
        <taxon>Vertebrata</taxon>
        <taxon>Euteleostomi</taxon>
        <taxon>Mammalia</taxon>
        <taxon>Eutheria</taxon>
        <taxon>Laurasiatheria</taxon>
        <taxon>Artiodactyla</taxon>
        <taxon>Ruminantia</taxon>
        <taxon>Pecora</taxon>
        <taxon>Bovidae</taxon>
        <taxon>Bovinae</taxon>
        <taxon>Bison</taxon>
    </lineage>
</organism>
<keyword evidence="3" id="KW-0677">Repeat</keyword>